<dbReference type="CDD" id="cd06261">
    <property type="entry name" value="TM_PBP2"/>
    <property type="match status" value="1"/>
</dbReference>
<feature type="domain" description="ABC transmembrane type-1" evidence="8">
    <location>
        <begin position="75"/>
        <end position="270"/>
    </location>
</feature>
<protein>
    <recommendedName>
        <fullName evidence="8">ABC transmembrane type-1 domain-containing protein</fullName>
    </recommendedName>
</protein>
<dbReference type="Gene3D" id="1.10.3720.10">
    <property type="entry name" value="MetI-like"/>
    <property type="match status" value="1"/>
</dbReference>
<evidence type="ECO:0000256" key="4">
    <source>
        <dbReference type="ARBA" id="ARBA00022692"/>
    </source>
</evidence>
<dbReference type="PANTHER" id="PTHR43744:SF2">
    <property type="entry name" value="ARABINOOLIGOSACCHARIDES TRANSPORT SYSTEM PERMEASE PROTEIN ARAQ"/>
    <property type="match status" value="1"/>
</dbReference>
<organism evidence="9 10">
    <name type="scientific">Thermoproteota archaeon</name>
    <dbReference type="NCBI Taxonomy" id="2056631"/>
    <lineage>
        <taxon>Archaea</taxon>
        <taxon>Thermoproteota</taxon>
    </lineage>
</organism>
<dbReference type="Pfam" id="PF00528">
    <property type="entry name" value="BPD_transp_1"/>
    <property type="match status" value="1"/>
</dbReference>
<evidence type="ECO:0000259" key="8">
    <source>
        <dbReference type="PROSITE" id="PS50928"/>
    </source>
</evidence>
<proteinExistence type="inferred from homology"/>
<reference evidence="9 10" key="1">
    <citation type="journal article" date="2019" name="Nat. Microbiol.">
        <title>Expanding anaerobic alkane metabolism in the domain of Archaea.</title>
        <authorList>
            <person name="Wang Y."/>
            <person name="Wegener G."/>
            <person name="Hou J."/>
            <person name="Wang F."/>
            <person name="Xiao X."/>
        </authorList>
    </citation>
    <scope>NUCLEOTIDE SEQUENCE [LARGE SCALE GENOMIC DNA]</scope>
    <source>
        <strain evidence="9">WYZ-LMO11</strain>
    </source>
</reference>
<evidence type="ECO:0000313" key="9">
    <source>
        <dbReference type="EMBL" id="TDA38114.1"/>
    </source>
</evidence>
<evidence type="ECO:0000313" key="10">
    <source>
        <dbReference type="Proteomes" id="UP000317265"/>
    </source>
</evidence>
<feature type="transmembrane region" description="Helical" evidence="7">
    <location>
        <begin position="249"/>
        <end position="270"/>
    </location>
</feature>
<dbReference type="PROSITE" id="PS50928">
    <property type="entry name" value="ABC_TM1"/>
    <property type="match status" value="1"/>
</dbReference>
<dbReference type="Proteomes" id="UP000317265">
    <property type="component" value="Unassembled WGS sequence"/>
</dbReference>
<name>A0A523BB73_9CREN</name>
<dbReference type="InterPro" id="IPR000515">
    <property type="entry name" value="MetI-like"/>
</dbReference>
<feature type="transmembrane region" description="Helical" evidence="7">
    <location>
        <begin position="12"/>
        <end position="34"/>
    </location>
</feature>
<feature type="transmembrane region" description="Helical" evidence="7">
    <location>
        <begin position="144"/>
        <end position="164"/>
    </location>
</feature>
<evidence type="ECO:0000256" key="6">
    <source>
        <dbReference type="ARBA" id="ARBA00023136"/>
    </source>
</evidence>
<keyword evidence="2 7" id="KW-0813">Transport</keyword>
<evidence type="ECO:0000256" key="1">
    <source>
        <dbReference type="ARBA" id="ARBA00004651"/>
    </source>
</evidence>
<feature type="transmembrane region" description="Helical" evidence="7">
    <location>
        <begin position="79"/>
        <end position="103"/>
    </location>
</feature>
<dbReference type="InterPro" id="IPR035906">
    <property type="entry name" value="MetI-like_sf"/>
</dbReference>
<dbReference type="EMBL" id="QNVI01000059">
    <property type="protein sequence ID" value="TDA38114.1"/>
    <property type="molecule type" value="Genomic_DNA"/>
</dbReference>
<dbReference type="GO" id="GO:0005886">
    <property type="term" value="C:plasma membrane"/>
    <property type="evidence" value="ECO:0007669"/>
    <property type="project" value="UniProtKB-SubCell"/>
</dbReference>
<sequence>MVYKNKKIKVSDILANIFMILIIASVFIPMYFLIITSFKSFSEILRVPPTFFPEKLTLEGFLLAKEHGGDIFRSLANSLIMSIGVTITTLFFSSLAGYAFAVYRFKFKEALFIAVISKYLLPEIVLIIPWYWIMGRLKLIDNLFGVAVVNIIGAWSIFYIRNYITQIPPDYIEAARIDGANENRILFQIIWPMIRPALGVATTVNFLWSWNWFLWPLVLLQSKQNFTLPITVAFVRYIYGGGQESVPHYGAIAATTLVYILPVLLLYILVQKWFVEAFIATGIKR</sequence>
<keyword evidence="5 7" id="KW-1133">Transmembrane helix</keyword>
<feature type="transmembrane region" description="Helical" evidence="7">
    <location>
        <begin position="185"/>
        <end position="208"/>
    </location>
</feature>
<accession>A0A523BB73</accession>
<dbReference type="AlphaFoldDB" id="A0A523BB73"/>
<evidence type="ECO:0000256" key="7">
    <source>
        <dbReference type="RuleBase" id="RU363032"/>
    </source>
</evidence>
<gene>
    <name evidence="9" type="ORF">DSO09_05165</name>
</gene>
<keyword evidence="6 7" id="KW-0472">Membrane</keyword>
<comment type="caution">
    <text evidence="9">The sequence shown here is derived from an EMBL/GenBank/DDBJ whole genome shotgun (WGS) entry which is preliminary data.</text>
</comment>
<evidence type="ECO:0000256" key="2">
    <source>
        <dbReference type="ARBA" id="ARBA00022448"/>
    </source>
</evidence>
<comment type="similarity">
    <text evidence="7">Belongs to the binding-protein-dependent transport system permease family.</text>
</comment>
<dbReference type="PANTHER" id="PTHR43744">
    <property type="entry name" value="ABC TRANSPORTER PERMEASE PROTEIN MG189-RELATED-RELATED"/>
    <property type="match status" value="1"/>
</dbReference>
<comment type="subcellular location">
    <subcellularLocation>
        <location evidence="1 7">Cell membrane</location>
        <topology evidence="1 7">Multi-pass membrane protein</topology>
    </subcellularLocation>
</comment>
<keyword evidence="3" id="KW-1003">Cell membrane</keyword>
<keyword evidence="4 7" id="KW-0812">Transmembrane</keyword>
<evidence type="ECO:0000256" key="3">
    <source>
        <dbReference type="ARBA" id="ARBA00022475"/>
    </source>
</evidence>
<dbReference type="GO" id="GO:0055085">
    <property type="term" value="P:transmembrane transport"/>
    <property type="evidence" value="ECO:0007669"/>
    <property type="project" value="InterPro"/>
</dbReference>
<feature type="transmembrane region" description="Helical" evidence="7">
    <location>
        <begin position="110"/>
        <end position="132"/>
    </location>
</feature>
<dbReference type="SUPFAM" id="SSF161098">
    <property type="entry name" value="MetI-like"/>
    <property type="match status" value="1"/>
</dbReference>
<evidence type="ECO:0000256" key="5">
    <source>
        <dbReference type="ARBA" id="ARBA00022989"/>
    </source>
</evidence>